<dbReference type="PROSITE" id="PS50110">
    <property type="entry name" value="RESPONSE_REGULATORY"/>
    <property type="match status" value="1"/>
</dbReference>
<dbReference type="PROSITE" id="PS50043">
    <property type="entry name" value="HTH_LUXR_2"/>
    <property type="match status" value="1"/>
</dbReference>
<dbReference type="Pfam" id="PF00072">
    <property type="entry name" value="Response_reg"/>
    <property type="match status" value="1"/>
</dbReference>
<dbReference type="PRINTS" id="PR00038">
    <property type="entry name" value="HTHLUXR"/>
</dbReference>
<organism evidence="5">
    <name type="scientific">hydrothermal vent metagenome</name>
    <dbReference type="NCBI Taxonomy" id="652676"/>
    <lineage>
        <taxon>unclassified sequences</taxon>
        <taxon>metagenomes</taxon>
        <taxon>ecological metagenomes</taxon>
    </lineage>
</organism>
<proteinExistence type="predicted"/>
<name>A0A3B0VEK2_9ZZZZ</name>
<dbReference type="EMBL" id="UOEU01000871">
    <property type="protein sequence ID" value="VAW41955.1"/>
    <property type="molecule type" value="Genomic_DNA"/>
</dbReference>
<feature type="domain" description="Response regulatory" evidence="4">
    <location>
        <begin position="6"/>
        <end position="122"/>
    </location>
</feature>
<dbReference type="PROSITE" id="PS00622">
    <property type="entry name" value="HTH_LUXR_1"/>
    <property type="match status" value="1"/>
</dbReference>
<reference evidence="5" key="1">
    <citation type="submission" date="2018-06" db="EMBL/GenBank/DDBJ databases">
        <authorList>
            <person name="Zhirakovskaya E."/>
        </authorList>
    </citation>
    <scope>NUCLEOTIDE SEQUENCE</scope>
</reference>
<accession>A0A3B0VEK2</accession>
<protein>
    <submittedName>
        <fullName evidence="5">Two-component transcriptional response regulator, LuxR family</fullName>
    </submittedName>
</protein>
<sequence>MSDAIRIFLADDHPVVRDGLVAILGTQPDFAVVGQAGNGRSTINQVAKLQPDVILLDIEMPEMDGVETLRQLRAANPAVRVIIFTAFDTDERIVTAVQAGAQGYLLKGVPRNELFNAIRVVHGGGSLLQPIVASKLMQRVAQPPEPPLEQLTPRETEVLHELALGLQNKEIAAKLVISERTVKFHVSAILGKLNVGNRTEAVTVAAQRGLISLDGPD</sequence>
<dbReference type="SUPFAM" id="SSF46894">
    <property type="entry name" value="C-terminal effector domain of the bipartite response regulators"/>
    <property type="match status" value="1"/>
</dbReference>
<evidence type="ECO:0000259" key="3">
    <source>
        <dbReference type="PROSITE" id="PS50043"/>
    </source>
</evidence>
<evidence type="ECO:0000256" key="1">
    <source>
        <dbReference type="ARBA" id="ARBA00022553"/>
    </source>
</evidence>
<evidence type="ECO:0000256" key="2">
    <source>
        <dbReference type="ARBA" id="ARBA00023125"/>
    </source>
</evidence>
<dbReference type="GO" id="GO:0000160">
    <property type="term" value="P:phosphorelay signal transduction system"/>
    <property type="evidence" value="ECO:0007669"/>
    <property type="project" value="InterPro"/>
</dbReference>
<dbReference type="CDD" id="cd06170">
    <property type="entry name" value="LuxR_C_like"/>
    <property type="match status" value="1"/>
</dbReference>
<gene>
    <name evidence="5" type="ORF">MNBD_CHLOROFLEXI01-1382</name>
</gene>
<dbReference type="SUPFAM" id="SSF52172">
    <property type="entry name" value="CheY-like"/>
    <property type="match status" value="1"/>
</dbReference>
<keyword evidence="2" id="KW-0238">DNA-binding</keyword>
<dbReference type="InterPro" id="IPR011006">
    <property type="entry name" value="CheY-like_superfamily"/>
</dbReference>
<dbReference type="PANTHER" id="PTHR43214">
    <property type="entry name" value="TWO-COMPONENT RESPONSE REGULATOR"/>
    <property type="match status" value="1"/>
</dbReference>
<dbReference type="InterPro" id="IPR039420">
    <property type="entry name" value="WalR-like"/>
</dbReference>
<dbReference type="GO" id="GO:0003677">
    <property type="term" value="F:DNA binding"/>
    <property type="evidence" value="ECO:0007669"/>
    <property type="project" value="UniProtKB-KW"/>
</dbReference>
<feature type="domain" description="HTH luxR-type" evidence="3">
    <location>
        <begin position="144"/>
        <end position="209"/>
    </location>
</feature>
<keyword evidence="1" id="KW-0597">Phosphoprotein</keyword>
<dbReference type="GO" id="GO:0006355">
    <property type="term" value="P:regulation of DNA-templated transcription"/>
    <property type="evidence" value="ECO:0007669"/>
    <property type="project" value="InterPro"/>
</dbReference>
<dbReference type="InterPro" id="IPR000792">
    <property type="entry name" value="Tscrpt_reg_LuxR_C"/>
</dbReference>
<dbReference type="Gene3D" id="3.40.50.2300">
    <property type="match status" value="1"/>
</dbReference>
<dbReference type="Pfam" id="PF00196">
    <property type="entry name" value="GerE"/>
    <property type="match status" value="1"/>
</dbReference>
<evidence type="ECO:0000259" key="4">
    <source>
        <dbReference type="PROSITE" id="PS50110"/>
    </source>
</evidence>
<dbReference type="SMART" id="SM00448">
    <property type="entry name" value="REC"/>
    <property type="match status" value="1"/>
</dbReference>
<dbReference type="InterPro" id="IPR001789">
    <property type="entry name" value="Sig_transdc_resp-reg_receiver"/>
</dbReference>
<dbReference type="InterPro" id="IPR016032">
    <property type="entry name" value="Sig_transdc_resp-reg_C-effctor"/>
</dbReference>
<evidence type="ECO:0000313" key="5">
    <source>
        <dbReference type="EMBL" id="VAW41955.1"/>
    </source>
</evidence>
<dbReference type="PANTHER" id="PTHR43214:SF43">
    <property type="entry name" value="TWO-COMPONENT RESPONSE REGULATOR"/>
    <property type="match status" value="1"/>
</dbReference>
<dbReference type="InterPro" id="IPR058245">
    <property type="entry name" value="NreC/VraR/RcsB-like_REC"/>
</dbReference>
<dbReference type="CDD" id="cd17535">
    <property type="entry name" value="REC_NarL-like"/>
    <property type="match status" value="1"/>
</dbReference>
<dbReference type="AlphaFoldDB" id="A0A3B0VEK2"/>
<dbReference type="SMART" id="SM00421">
    <property type="entry name" value="HTH_LUXR"/>
    <property type="match status" value="1"/>
</dbReference>